<keyword evidence="1" id="KW-0805">Transcription regulation</keyword>
<dbReference type="PROSITE" id="PS01124">
    <property type="entry name" value="HTH_ARAC_FAMILY_2"/>
    <property type="match status" value="1"/>
</dbReference>
<accession>A0A4T3F2Z2</accession>
<evidence type="ECO:0000256" key="3">
    <source>
        <dbReference type="ARBA" id="ARBA00023163"/>
    </source>
</evidence>
<protein>
    <submittedName>
        <fullName evidence="5">Helix-turn-helix domain-containing protein</fullName>
    </submittedName>
</protein>
<dbReference type="InterPro" id="IPR011051">
    <property type="entry name" value="RmlC_Cupin_sf"/>
</dbReference>
<gene>
    <name evidence="5" type="ORF">E5222_10505</name>
</gene>
<reference evidence="5 6" key="1">
    <citation type="submission" date="2019-04" db="EMBL/GenBank/DDBJ databases">
        <title>Altererythrobacter aquimixticola sp. nov., isolated from sediment of junction between the ocean and a freshwater spring.</title>
        <authorList>
            <person name="Yoon J.-H."/>
        </authorList>
    </citation>
    <scope>NUCLEOTIDE SEQUENCE [LARGE SCALE GENOMIC DNA]</scope>
    <source>
        <strain evidence="5 6">SSKS-13</strain>
    </source>
</reference>
<evidence type="ECO:0000256" key="2">
    <source>
        <dbReference type="ARBA" id="ARBA00023125"/>
    </source>
</evidence>
<evidence type="ECO:0000313" key="5">
    <source>
        <dbReference type="EMBL" id="TIX50675.1"/>
    </source>
</evidence>
<dbReference type="OrthoDB" id="9802263at2"/>
<evidence type="ECO:0000256" key="1">
    <source>
        <dbReference type="ARBA" id="ARBA00023015"/>
    </source>
</evidence>
<dbReference type="InterPro" id="IPR009057">
    <property type="entry name" value="Homeodomain-like_sf"/>
</dbReference>
<dbReference type="InterPro" id="IPR018060">
    <property type="entry name" value="HTH_AraC"/>
</dbReference>
<dbReference type="GO" id="GO:0043565">
    <property type="term" value="F:sequence-specific DNA binding"/>
    <property type="evidence" value="ECO:0007669"/>
    <property type="project" value="InterPro"/>
</dbReference>
<evidence type="ECO:0000313" key="6">
    <source>
        <dbReference type="Proteomes" id="UP000309389"/>
    </source>
</evidence>
<dbReference type="SUPFAM" id="SSF51182">
    <property type="entry name" value="RmlC-like cupins"/>
    <property type="match status" value="1"/>
</dbReference>
<dbReference type="AlphaFoldDB" id="A0A4T3F2Z2"/>
<keyword evidence="3" id="KW-0804">Transcription</keyword>
<name>A0A4T3F2Z2_9SPHN</name>
<dbReference type="Pfam" id="PF12833">
    <property type="entry name" value="HTH_18"/>
    <property type="match status" value="1"/>
</dbReference>
<keyword evidence="2" id="KW-0238">DNA-binding</keyword>
<dbReference type="GO" id="GO:0003700">
    <property type="term" value="F:DNA-binding transcription factor activity"/>
    <property type="evidence" value="ECO:0007669"/>
    <property type="project" value="InterPro"/>
</dbReference>
<evidence type="ECO:0000259" key="4">
    <source>
        <dbReference type="PROSITE" id="PS01124"/>
    </source>
</evidence>
<dbReference type="SMART" id="SM00342">
    <property type="entry name" value="HTH_ARAC"/>
    <property type="match status" value="1"/>
</dbReference>
<proteinExistence type="predicted"/>
<dbReference type="CDD" id="cd06999">
    <property type="entry name" value="cupin_HpaA-like_N"/>
    <property type="match status" value="1"/>
</dbReference>
<dbReference type="SUPFAM" id="SSF46689">
    <property type="entry name" value="Homeodomain-like"/>
    <property type="match status" value="1"/>
</dbReference>
<dbReference type="InterPro" id="IPR047264">
    <property type="entry name" value="Cupin_HpaA-like_N"/>
</dbReference>
<organism evidence="5 6">
    <name type="scientific">Alteraurantiacibacter aquimixticola</name>
    <dbReference type="NCBI Taxonomy" id="2489173"/>
    <lineage>
        <taxon>Bacteria</taxon>
        <taxon>Pseudomonadati</taxon>
        <taxon>Pseudomonadota</taxon>
        <taxon>Alphaproteobacteria</taxon>
        <taxon>Sphingomonadales</taxon>
        <taxon>Erythrobacteraceae</taxon>
        <taxon>Alteraurantiacibacter</taxon>
    </lineage>
</organism>
<dbReference type="EMBL" id="SSHH01000002">
    <property type="protein sequence ID" value="TIX50675.1"/>
    <property type="molecule type" value="Genomic_DNA"/>
</dbReference>
<sequence length="295" mass="32556">MATQLPPSFFLYGEAEQVANPDFVHIEDLAARSRPSGWSISPHKHADLNHLILISSGGGVIQYESDFSEFIAPALLVVPAGAIHGFEWHTESGGQVLTIADVQLQQLCSEHGEFAKLFETSRCIALEPGECEAIDDSMTLIARELSWKGLGQSAALQAGLLMVMVQAARRLQHVEGEIQGTTRQRDIVARFRQLLEKRYRQREPVDTYARELGVSQTALREACAAMGQPPIAMRDQRAILESQRLLAFSAMSIAEIGEAVGIGDPAYFSRFFTRKCGSSPAQWRRDAMRGRTSGR</sequence>
<keyword evidence="6" id="KW-1185">Reference proteome</keyword>
<dbReference type="PANTHER" id="PTHR43280">
    <property type="entry name" value="ARAC-FAMILY TRANSCRIPTIONAL REGULATOR"/>
    <property type="match status" value="1"/>
</dbReference>
<dbReference type="Proteomes" id="UP000309389">
    <property type="component" value="Unassembled WGS sequence"/>
</dbReference>
<dbReference type="RefSeq" id="WP_136693695.1">
    <property type="nucleotide sequence ID" value="NZ_SSHH01000002.1"/>
</dbReference>
<dbReference type="PANTHER" id="PTHR43280:SF32">
    <property type="entry name" value="TRANSCRIPTIONAL REGULATORY PROTEIN"/>
    <property type="match status" value="1"/>
</dbReference>
<feature type="domain" description="HTH araC/xylS-type" evidence="4">
    <location>
        <begin position="189"/>
        <end position="286"/>
    </location>
</feature>
<comment type="caution">
    <text evidence="5">The sequence shown here is derived from an EMBL/GenBank/DDBJ whole genome shotgun (WGS) entry which is preliminary data.</text>
</comment>
<dbReference type="Gene3D" id="1.10.10.60">
    <property type="entry name" value="Homeodomain-like"/>
    <property type="match status" value="1"/>
</dbReference>